<accession>A0A6V7NHR9</accession>
<evidence type="ECO:0000259" key="2">
    <source>
        <dbReference type="SMART" id="SM00666"/>
    </source>
</evidence>
<name>A0A6V7NHR9_ANACO</name>
<feature type="compositionally biased region" description="Low complexity" evidence="1">
    <location>
        <begin position="192"/>
        <end position="210"/>
    </location>
</feature>
<evidence type="ECO:0000256" key="1">
    <source>
        <dbReference type="SAM" id="MobiDB-lite"/>
    </source>
</evidence>
<dbReference type="CDD" id="cd06410">
    <property type="entry name" value="PB1_UP2"/>
    <property type="match status" value="1"/>
</dbReference>
<feature type="domain" description="PB1" evidence="2">
    <location>
        <begin position="62"/>
        <end position="151"/>
    </location>
</feature>
<sequence length="348" mass="37078">MNSNWKLIQRPFNARPESDSGDRSSDGGDGGRSGRRRGGPPSPNSGRLKLLCSYGGKILPRPLDGQLKYVGGETRVLAVPRSVSFAELKGRIGSMFEAREVAVKYQLAPEELDVLVSVTCDEDLAHMLDEYDRSCCSSSPSASPRFRLFLFPLPLPSPPPTATWTAQLRPRCSPSPPLPRPGTRLRRPPPSDAARAAGCIGCGARPTSAGPGPGPGPGPARPTILVGLSSTTTTAPTIIIRARGGTSEALAVLVVGPAVRRVPLRVRVPRGVGPAAAADAARALRAGDGWWWWWGLRVRRTRGRRGPPAAEERPLRGADAEDDDLGVRLGTLLVITATYSLNLVCEEQ</sequence>
<dbReference type="Pfam" id="PF00564">
    <property type="entry name" value="PB1"/>
    <property type="match status" value="1"/>
</dbReference>
<dbReference type="PANTHER" id="PTHR31066:SF85">
    <property type="entry name" value="OS02G0809100 PROTEIN"/>
    <property type="match status" value="1"/>
</dbReference>
<dbReference type="SUPFAM" id="SSF54277">
    <property type="entry name" value="CAD &amp; PB1 domains"/>
    <property type="match status" value="1"/>
</dbReference>
<evidence type="ECO:0000313" key="3">
    <source>
        <dbReference type="EMBL" id="CAD1818159.1"/>
    </source>
</evidence>
<dbReference type="InterPro" id="IPR000270">
    <property type="entry name" value="PB1_dom"/>
</dbReference>
<feature type="region of interest" description="Disordered" evidence="1">
    <location>
        <begin position="1"/>
        <end position="47"/>
    </location>
</feature>
<dbReference type="InterPro" id="IPR053198">
    <property type="entry name" value="Gynoecium_Dev_Regulator"/>
</dbReference>
<proteinExistence type="predicted"/>
<gene>
    <name evidence="3" type="ORF">CB5_LOCUS1370</name>
</gene>
<protein>
    <recommendedName>
        <fullName evidence="2">PB1 domain-containing protein</fullName>
    </recommendedName>
</protein>
<feature type="region of interest" description="Disordered" evidence="1">
    <location>
        <begin position="163"/>
        <end position="221"/>
    </location>
</feature>
<dbReference type="EMBL" id="LR862138">
    <property type="protein sequence ID" value="CAD1818159.1"/>
    <property type="molecule type" value="Genomic_DNA"/>
</dbReference>
<dbReference type="PANTHER" id="PTHR31066">
    <property type="entry name" value="OS05G0427100 PROTEIN-RELATED"/>
    <property type="match status" value="1"/>
</dbReference>
<dbReference type="AlphaFoldDB" id="A0A6V7NHR9"/>
<feature type="compositionally biased region" description="Basic and acidic residues" evidence="1">
    <location>
        <begin position="16"/>
        <end position="26"/>
    </location>
</feature>
<dbReference type="Gene3D" id="3.10.20.90">
    <property type="entry name" value="Phosphatidylinositol 3-kinase Catalytic Subunit, Chain A, domain 1"/>
    <property type="match status" value="1"/>
</dbReference>
<dbReference type="SMART" id="SM00666">
    <property type="entry name" value="PB1"/>
    <property type="match status" value="1"/>
</dbReference>
<reference evidence="3" key="1">
    <citation type="submission" date="2020-07" db="EMBL/GenBank/DDBJ databases">
        <authorList>
            <person name="Lin J."/>
        </authorList>
    </citation>
    <scope>NUCLEOTIDE SEQUENCE</scope>
</reference>
<organism evidence="3">
    <name type="scientific">Ananas comosus var. bracteatus</name>
    <name type="common">red pineapple</name>
    <dbReference type="NCBI Taxonomy" id="296719"/>
    <lineage>
        <taxon>Eukaryota</taxon>
        <taxon>Viridiplantae</taxon>
        <taxon>Streptophyta</taxon>
        <taxon>Embryophyta</taxon>
        <taxon>Tracheophyta</taxon>
        <taxon>Spermatophyta</taxon>
        <taxon>Magnoliopsida</taxon>
        <taxon>Liliopsida</taxon>
        <taxon>Poales</taxon>
        <taxon>Bromeliaceae</taxon>
        <taxon>Bromelioideae</taxon>
        <taxon>Ananas</taxon>
    </lineage>
</organism>